<reference evidence="1 2" key="1">
    <citation type="submission" date="2024-01" db="EMBL/GenBank/DDBJ databases">
        <title>Genome assemblies of Stephania.</title>
        <authorList>
            <person name="Yang L."/>
        </authorList>
    </citation>
    <scope>NUCLEOTIDE SEQUENCE [LARGE SCALE GENOMIC DNA]</scope>
    <source>
        <strain evidence="1">JXDWG</strain>
        <tissue evidence="1">Leaf</tissue>
    </source>
</reference>
<protein>
    <submittedName>
        <fullName evidence="1">Uncharacterized protein</fullName>
    </submittedName>
</protein>
<accession>A0AAP0F5C9</accession>
<evidence type="ECO:0000313" key="1">
    <source>
        <dbReference type="EMBL" id="KAK9105580.1"/>
    </source>
</evidence>
<comment type="caution">
    <text evidence="1">The sequence shown here is derived from an EMBL/GenBank/DDBJ whole genome shotgun (WGS) entry which is preliminary data.</text>
</comment>
<evidence type="ECO:0000313" key="2">
    <source>
        <dbReference type="Proteomes" id="UP001419268"/>
    </source>
</evidence>
<sequence length="72" mass="7851">MIYGSDISLKPGTISLTKKNQTLGMHVKSGTKATIARETTRDPITTTTGATYDEHVTWWLTRGAVIIEGSIE</sequence>
<keyword evidence="2" id="KW-1185">Reference proteome</keyword>
<name>A0AAP0F5C9_9MAGN</name>
<organism evidence="1 2">
    <name type="scientific">Stephania cephalantha</name>
    <dbReference type="NCBI Taxonomy" id="152367"/>
    <lineage>
        <taxon>Eukaryota</taxon>
        <taxon>Viridiplantae</taxon>
        <taxon>Streptophyta</taxon>
        <taxon>Embryophyta</taxon>
        <taxon>Tracheophyta</taxon>
        <taxon>Spermatophyta</taxon>
        <taxon>Magnoliopsida</taxon>
        <taxon>Ranunculales</taxon>
        <taxon>Menispermaceae</taxon>
        <taxon>Menispermoideae</taxon>
        <taxon>Cissampelideae</taxon>
        <taxon>Stephania</taxon>
    </lineage>
</organism>
<dbReference type="AlphaFoldDB" id="A0AAP0F5C9"/>
<proteinExistence type="predicted"/>
<dbReference type="Proteomes" id="UP001419268">
    <property type="component" value="Unassembled WGS sequence"/>
</dbReference>
<dbReference type="EMBL" id="JBBNAG010000009">
    <property type="protein sequence ID" value="KAK9105580.1"/>
    <property type="molecule type" value="Genomic_DNA"/>
</dbReference>
<gene>
    <name evidence="1" type="ORF">Scep_022424</name>
</gene>